<feature type="region of interest" description="Disordered" evidence="1">
    <location>
        <begin position="74"/>
        <end position="95"/>
    </location>
</feature>
<gene>
    <name evidence="2" type="ORF">JX265_013536</name>
</gene>
<evidence type="ECO:0000256" key="1">
    <source>
        <dbReference type="SAM" id="MobiDB-lite"/>
    </source>
</evidence>
<organism evidence="2 3">
    <name type="scientific">Neoarthrinium moseri</name>
    <dbReference type="NCBI Taxonomy" id="1658444"/>
    <lineage>
        <taxon>Eukaryota</taxon>
        <taxon>Fungi</taxon>
        <taxon>Dikarya</taxon>
        <taxon>Ascomycota</taxon>
        <taxon>Pezizomycotina</taxon>
        <taxon>Sordariomycetes</taxon>
        <taxon>Xylariomycetidae</taxon>
        <taxon>Amphisphaeriales</taxon>
        <taxon>Apiosporaceae</taxon>
        <taxon>Neoarthrinium</taxon>
    </lineage>
</organism>
<reference evidence="2" key="1">
    <citation type="submission" date="2021-03" db="EMBL/GenBank/DDBJ databases">
        <title>Revisited historic fungal species revealed as producer of novel bioactive compounds through whole genome sequencing and comparative genomics.</title>
        <authorList>
            <person name="Vignolle G.A."/>
            <person name="Hochenegger N."/>
            <person name="Mach R.L."/>
            <person name="Mach-Aigner A.R."/>
            <person name="Javad Rahimi M."/>
            <person name="Salim K.A."/>
            <person name="Chan C.M."/>
            <person name="Lim L.B.L."/>
            <person name="Cai F."/>
            <person name="Druzhinina I.S."/>
            <person name="U'Ren J.M."/>
            <person name="Derntl C."/>
        </authorList>
    </citation>
    <scope>NUCLEOTIDE SEQUENCE</scope>
    <source>
        <strain evidence="2">TUCIM 5799</strain>
    </source>
</reference>
<evidence type="ECO:0000313" key="3">
    <source>
        <dbReference type="Proteomes" id="UP000829685"/>
    </source>
</evidence>
<sequence>MSSLTAETAVWNQHSSEAKPHSVAVRVWGSWTILQSPQPHGHQLAGRQLLTLASAAGCVNKQRQLPGLVIPESTSSVSRRWNTTKRGEDRKMKARHRIMRWPWPVPAVQLAGR</sequence>
<evidence type="ECO:0000313" key="2">
    <source>
        <dbReference type="EMBL" id="KAI1849889.1"/>
    </source>
</evidence>
<dbReference type="EMBL" id="JAFIMR010000073">
    <property type="protein sequence ID" value="KAI1849889.1"/>
    <property type="molecule type" value="Genomic_DNA"/>
</dbReference>
<comment type="caution">
    <text evidence="2">The sequence shown here is derived from an EMBL/GenBank/DDBJ whole genome shotgun (WGS) entry which is preliminary data.</text>
</comment>
<feature type="compositionally biased region" description="Polar residues" evidence="1">
    <location>
        <begin position="1"/>
        <end position="15"/>
    </location>
</feature>
<protein>
    <submittedName>
        <fullName evidence="2">Uncharacterized protein</fullName>
    </submittedName>
</protein>
<dbReference type="AlphaFoldDB" id="A0A9Q0AHL4"/>
<name>A0A9Q0AHL4_9PEZI</name>
<accession>A0A9Q0AHL4</accession>
<feature type="region of interest" description="Disordered" evidence="1">
    <location>
        <begin position="1"/>
        <end position="20"/>
    </location>
</feature>
<proteinExistence type="predicted"/>
<keyword evidence="3" id="KW-1185">Reference proteome</keyword>
<dbReference type="Proteomes" id="UP000829685">
    <property type="component" value="Unassembled WGS sequence"/>
</dbReference>